<feature type="transmembrane region" description="Helical" evidence="7">
    <location>
        <begin position="78"/>
        <end position="95"/>
    </location>
</feature>
<dbReference type="PANTHER" id="PTHR21716">
    <property type="entry name" value="TRANSMEMBRANE PROTEIN"/>
    <property type="match status" value="1"/>
</dbReference>
<comment type="subcellular location">
    <subcellularLocation>
        <location evidence="1">Membrane</location>
        <topology evidence="1">Multi-pass membrane protein</topology>
    </subcellularLocation>
</comment>
<feature type="transmembrane region" description="Helical" evidence="7">
    <location>
        <begin position="131"/>
        <end position="152"/>
    </location>
</feature>
<feature type="transmembrane region" description="Helical" evidence="7">
    <location>
        <begin position="216"/>
        <end position="239"/>
    </location>
</feature>
<dbReference type="Pfam" id="PF01594">
    <property type="entry name" value="AI-2E_transport"/>
    <property type="match status" value="1"/>
</dbReference>
<dbReference type="PANTHER" id="PTHR21716:SF16">
    <property type="entry name" value="BLL1467 PROTEIN"/>
    <property type="match status" value="1"/>
</dbReference>
<evidence type="ECO:0000256" key="1">
    <source>
        <dbReference type="ARBA" id="ARBA00004141"/>
    </source>
</evidence>
<evidence type="ECO:0000256" key="4">
    <source>
        <dbReference type="ARBA" id="ARBA00022989"/>
    </source>
</evidence>
<dbReference type="InterPro" id="IPR002549">
    <property type="entry name" value="AI-2E-like"/>
</dbReference>
<feature type="transmembrane region" description="Helical" evidence="7">
    <location>
        <begin position="375"/>
        <end position="401"/>
    </location>
</feature>
<evidence type="ECO:0000256" key="2">
    <source>
        <dbReference type="ARBA" id="ARBA00009773"/>
    </source>
</evidence>
<dbReference type="KEGG" id="plon:Pla110_17400"/>
<keyword evidence="3 7" id="KW-0812">Transmembrane</keyword>
<feature type="transmembrane region" description="Helical" evidence="7">
    <location>
        <begin position="276"/>
        <end position="298"/>
    </location>
</feature>
<dbReference type="GO" id="GO:0016020">
    <property type="term" value="C:membrane"/>
    <property type="evidence" value="ECO:0007669"/>
    <property type="project" value="UniProtKB-SubCell"/>
</dbReference>
<sequence>MSPSASELDPKASVEDEVDLNVVPLDSETPSSLAEQGDNPSSTDGEASKDIPSEAKDIEEAKPRLGPPDERAKVIRKYAHFSLILLGLMAIVYALHFARAILIPVALSVIIFFLLSPLVRFMTRLRYVNESAAAGLIVIAFAVTTVIGSYYLTAPITEWVKAAPSTFRQAEEKLKVFYEPVGQLNEATEKVSKMTQGEESEQVVKVAVQQPPVTSYILNSTVNAATGAIICLVLVYLLLAGGHRSINSIVELMPSVEDKKGLVSLLRDIEQGISSYLLTITLINICLGIVIGTVLGLLGLPDPWLLGIMAALLNFIPFAGAAIGAAIVFMIGVVSLDAPLEIAIGPILYFTINSLEGNLVTPVILGRSMKLNPAIVFLCIIFWGWVWGIAGVLLAVPIIGITKISFSHFKELKPIAHILAG</sequence>
<evidence type="ECO:0000256" key="6">
    <source>
        <dbReference type="SAM" id="MobiDB-lite"/>
    </source>
</evidence>
<dbReference type="GO" id="GO:0055085">
    <property type="term" value="P:transmembrane transport"/>
    <property type="evidence" value="ECO:0007669"/>
    <property type="project" value="TreeGrafter"/>
</dbReference>
<keyword evidence="4 7" id="KW-1133">Transmembrane helix</keyword>
<evidence type="ECO:0000313" key="9">
    <source>
        <dbReference type="Proteomes" id="UP000317178"/>
    </source>
</evidence>
<dbReference type="Proteomes" id="UP000317178">
    <property type="component" value="Chromosome"/>
</dbReference>
<dbReference type="RefSeq" id="WP_144995075.1">
    <property type="nucleotide sequence ID" value="NZ_CP036281.1"/>
</dbReference>
<dbReference type="EMBL" id="CP036281">
    <property type="protein sequence ID" value="QDU80018.1"/>
    <property type="molecule type" value="Genomic_DNA"/>
</dbReference>
<feature type="compositionally biased region" description="Polar residues" evidence="6">
    <location>
        <begin position="28"/>
        <end position="45"/>
    </location>
</feature>
<evidence type="ECO:0000256" key="7">
    <source>
        <dbReference type="SAM" id="Phobius"/>
    </source>
</evidence>
<reference evidence="8 9" key="1">
    <citation type="submission" date="2019-02" db="EMBL/GenBank/DDBJ databases">
        <title>Deep-cultivation of Planctomycetes and their phenomic and genomic characterization uncovers novel biology.</title>
        <authorList>
            <person name="Wiegand S."/>
            <person name="Jogler M."/>
            <person name="Boedeker C."/>
            <person name="Pinto D."/>
            <person name="Vollmers J."/>
            <person name="Rivas-Marin E."/>
            <person name="Kohn T."/>
            <person name="Peeters S.H."/>
            <person name="Heuer A."/>
            <person name="Rast P."/>
            <person name="Oberbeckmann S."/>
            <person name="Bunk B."/>
            <person name="Jeske O."/>
            <person name="Meyerdierks A."/>
            <person name="Storesund J.E."/>
            <person name="Kallscheuer N."/>
            <person name="Luecker S."/>
            <person name="Lage O.M."/>
            <person name="Pohl T."/>
            <person name="Merkel B.J."/>
            <person name="Hornburger P."/>
            <person name="Mueller R.-W."/>
            <person name="Bruemmer F."/>
            <person name="Labrenz M."/>
            <person name="Spormann A.M."/>
            <person name="Op den Camp H."/>
            <person name="Overmann J."/>
            <person name="Amann R."/>
            <person name="Jetten M.S.M."/>
            <person name="Mascher T."/>
            <person name="Medema M.H."/>
            <person name="Devos D.P."/>
            <person name="Kaster A.-K."/>
            <person name="Ovreas L."/>
            <person name="Rohde M."/>
            <person name="Galperin M.Y."/>
            <person name="Jogler C."/>
        </authorList>
    </citation>
    <scope>NUCLEOTIDE SEQUENCE [LARGE SCALE GENOMIC DNA]</scope>
    <source>
        <strain evidence="8 9">Pla110</strain>
    </source>
</reference>
<evidence type="ECO:0000256" key="5">
    <source>
        <dbReference type="ARBA" id="ARBA00023136"/>
    </source>
</evidence>
<feature type="transmembrane region" description="Helical" evidence="7">
    <location>
        <begin position="304"/>
        <end position="331"/>
    </location>
</feature>
<dbReference type="AlphaFoldDB" id="A0A518CLB1"/>
<proteinExistence type="inferred from homology"/>
<feature type="compositionally biased region" description="Basic and acidic residues" evidence="6">
    <location>
        <begin position="46"/>
        <end position="67"/>
    </location>
</feature>
<feature type="region of interest" description="Disordered" evidence="6">
    <location>
        <begin position="1"/>
        <end position="67"/>
    </location>
</feature>
<dbReference type="OrthoDB" id="9799225at2"/>
<feature type="transmembrane region" description="Helical" evidence="7">
    <location>
        <begin position="101"/>
        <end position="119"/>
    </location>
</feature>
<keyword evidence="9" id="KW-1185">Reference proteome</keyword>
<protein>
    <submittedName>
        <fullName evidence="8">AI-2 transport protein TqsA</fullName>
    </submittedName>
</protein>
<keyword evidence="5 7" id="KW-0472">Membrane</keyword>
<gene>
    <name evidence="8" type="primary">tqsA_2</name>
    <name evidence="8" type="ORF">Pla110_17400</name>
</gene>
<name>A0A518CLB1_9PLAN</name>
<accession>A0A518CLB1</accession>
<organism evidence="8 9">
    <name type="scientific">Polystyrenella longa</name>
    <dbReference type="NCBI Taxonomy" id="2528007"/>
    <lineage>
        <taxon>Bacteria</taxon>
        <taxon>Pseudomonadati</taxon>
        <taxon>Planctomycetota</taxon>
        <taxon>Planctomycetia</taxon>
        <taxon>Planctomycetales</taxon>
        <taxon>Planctomycetaceae</taxon>
        <taxon>Polystyrenella</taxon>
    </lineage>
</organism>
<feature type="transmembrane region" description="Helical" evidence="7">
    <location>
        <begin position="338"/>
        <end position="355"/>
    </location>
</feature>
<comment type="similarity">
    <text evidence="2">Belongs to the autoinducer-2 exporter (AI-2E) (TC 2.A.86) family.</text>
</comment>
<evidence type="ECO:0000256" key="3">
    <source>
        <dbReference type="ARBA" id="ARBA00022692"/>
    </source>
</evidence>
<evidence type="ECO:0000313" key="8">
    <source>
        <dbReference type="EMBL" id="QDU80018.1"/>
    </source>
</evidence>